<reference evidence="2" key="1">
    <citation type="journal article" date="2015" name="Nature">
        <title>Complex archaea that bridge the gap between prokaryotes and eukaryotes.</title>
        <authorList>
            <person name="Spang A."/>
            <person name="Saw J.H."/>
            <person name="Jorgensen S.L."/>
            <person name="Zaremba-Niedzwiedzka K."/>
            <person name="Martijn J."/>
            <person name="Lind A.E."/>
            <person name="van Eijk R."/>
            <person name="Schleper C."/>
            <person name="Guy L."/>
            <person name="Ettema T.J."/>
        </authorList>
    </citation>
    <scope>NUCLEOTIDE SEQUENCE</scope>
</reference>
<accession>A0A0F9PWR0</accession>
<dbReference type="PROSITE" id="PS50110">
    <property type="entry name" value="RESPONSE_REGULATORY"/>
    <property type="match status" value="1"/>
</dbReference>
<gene>
    <name evidence="2" type="ORF">LCGC14_1087050</name>
</gene>
<dbReference type="EMBL" id="LAZR01004801">
    <property type="protein sequence ID" value="KKN05471.1"/>
    <property type="molecule type" value="Genomic_DNA"/>
</dbReference>
<dbReference type="InterPro" id="IPR001789">
    <property type="entry name" value="Sig_transdc_resp-reg_receiver"/>
</dbReference>
<dbReference type="Gene3D" id="3.40.50.2300">
    <property type="match status" value="1"/>
</dbReference>
<dbReference type="Pfam" id="PF00072">
    <property type="entry name" value="Response_reg"/>
    <property type="match status" value="1"/>
</dbReference>
<evidence type="ECO:0000259" key="1">
    <source>
        <dbReference type="PROSITE" id="PS50110"/>
    </source>
</evidence>
<dbReference type="GO" id="GO:0000160">
    <property type="term" value="P:phosphorelay signal transduction system"/>
    <property type="evidence" value="ECO:0007669"/>
    <property type="project" value="InterPro"/>
</dbReference>
<proteinExistence type="predicted"/>
<sequence>MDLHISIIIMDHTLPFKNGLETAIEIIRIHNESKIIFARASDDIKDISLRIGAVKFLNKPFKIRKLIETINHVIKN</sequence>
<feature type="domain" description="Response regulatory" evidence="1">
    <location>
        <begin position="1"/>
        <end position="74"/>
    </location>
</feature>
<protein>
    <recommendedName>
        <fullName evidence="1">Response regulatory domain-containing protein</fullName>
    </recommendedName>
</protein>
<dbReference type="InterPro" id="IPR011006">
    <property type="entry name" value="CheY-like_superfamily"/>
</dbReference>
<evidence type="ECO:0000313" key="2">
    <source>
        <dbReference type="EMBL" id="KKN05471.1"/>
    </source>
</evidence>
<dbReference type="AlphaFoldDB" id="A0A0F9PWR0"/>
<name>A0A0F9PWR0_9ZZZZ</name>
<dbReference type="SUPFAM" id="SSF52172">
    <property type="entry name" value="CheY-like"/>
    <property type="match status" value="1"/>
</dbReference>
<organism evidence="2">
    <name type="scientific">marine sediment metagenome</name>
    <dbReference type="NCBI Taxonomy" id="412755"/>
    <lineage>
        <taxon>unclassified sequences</taxon>
        <taxon>metagenomes</taxon>
        <taxon>ecological metagenomes</taxon>
    </lineage>
</organism>
<comment type="caution">
    <text evidence="2">The sequence shown here is derived from an EMBL/GenBank/DDBJ whole genome shotgun (WGS) entry which is preliminary data.</text>
</comment>